<accession>A0A8S0SCV7</accession>
<dbReference type="OrthoDB" id="637682at2759"/>
<comment type="caution">
    <text evidence="1">The sequence shown here is derived from an EMBL/GenBank/DDBJ whole genome shotgun (WGS) entry which is preliminary data.</text>
</comment>
<dbReference type="AlphaFoldDB" id="A0A8S0SCV7"/>
<dbReference type="Proteomes" id="UP000594638">
    <property type="component" value="Unassembled WGS sequence"/>
</dbReference>
<name>A0A8S0SCV7_OLEEU</name>
<dbReference type="Gramene" id="OE9A042021T1">
    <property type="protein sequence ID" value="OE9A042021C1"/>
    <property type="gene ID" value="OE9A042021"/>
</dbReference>
<keyword evidence="2" id="KW-1185">Reference proteome</keyword>
<gene>
    <name evidence="1" type="ORF">OLEA9_A042021</name>
</gene>
<evidence type="ECO:0000313" key="2">
    <source>
        <dbReference type="Proteomes" id="UP000594638"/>
    </source>
</evidence>
<organism evidence="1 2">
    <name type="scientific">Olea europaea subsp. europaea</name>
    <dbReference type="NCBI Taxonomy" id="158383"/>
    <lineage>
        <taxon>Eukaryota</taxon>
        <taxon>Viridiplantae</taxon>
        <taxon>Streptophyta</taxon>
        <taxon>Embryophyta</taxon>
        <taxon>Tracheophyta</taxon>
        <taxon>Spermatophyta</taxon>
        <taxon>Magnoliopsida</taxon>
        <taxon>eudicotyledons</taxon>
        <taxon>Gunneridae</taxon>
        <taxon>Pentapetalae</taxon>
        <taxon>asterids</taxon>
        <taxon>lamiids</taxon>
        <taxon>Lamiales</taxon>
        <taxon>Oleaceae</taxon>
        <taxon>Oleeae</taxon>
        <taxon>Olea</taxon>
    </lineage>
</organism>
<sequence length="83" mass="9305">MVEFLKNYPHCLHASVVVELVPVVKILQDLISMVRLQGEYIEAESVGPTFIMGGVLELPGSEIVSKEEDESDDEILYRRTVSL</sequence>
<reference evidence="1 2" key="1">
    <citation type="submission" date="2019-12" db="EMBL/GenBank/DDBJ databases">
        <authorList>
            <person name="Alioto T."/>
            <person name="Alioto T."/>
            <person name="Gomez Garrido J."/>
        </authorList>
    </citation>
    <scope>NUCLEOTIDE SEQUENCE [LARGE SCALE GENOMIC DNA]</scope>
</reference>
<proteinExistence type="predicted"/>
<protein>
    <submittedName>
        <fullName evidence="1">Transcription termination factor MTERF4, chloroplastic</fullName>
    </submittedName>
</protein>
<evidence type="ECO:0000313" key="1">
    <source>
        <dbReference type="EMBL" id="CAA2989473.1"/>
    </source>
</evidence>
<dbReference type="EMBL" id="CACTIH010004105">
    <property type="protein sequence ID" value="CAA2989473.1"/>
    <property type="molecule type" value="Genomic_DNA"/>
</dbReference>